<comment type="subcellular location">
    <subcellularLocation>
        <location evidence="1">Nucleus</location>
    </subcellularLocation>
</comment>
<reference evidence="6" key="1">
    <citation type="submission" date="2021-06" db="EMBL/GenBank/DDBJ databases">
        <authorList>
            <person name="Kallberg Y."/>
            <person name="Tangrot J."/>
            <person name="Rosling A."/>
        </authorList>
    </citation>
    <scope>NUCLEOTIDE SEQUENCE</scope>
    <source>
        <strain evidence="6">FL966</strain>
    </source>
</reference>
<protein>
    <submittedName>
        <fullName evidence="6">12223_t:CDS:1</fullName>
    </submittedName>
</protein>
<feature type="non-terminal residue" evidence="6">
    <location>
        <position position="231"/>
    </location>
</feature>
<evidence type="ECO:0000256" key="3">
    <source>
        <dbReference type="ARBA" id="ARBA00022771"/>
    </source>
</evidence>
<accession>A0A9N9KHW5</accession>
<evidence type="ECO:0000256" key="2">
    <source>
        <dbReference type="ARBA" id="ARBA00022723"/>
    </source>
</evidence>
<proteinExistence type="predicted"/>
<evidence type="ECO:0000256" key="5">
    <source>
        <dbReference type="ARBA" id="ARBA00023242"/>
    </source>
</evidence>
<evidence type="ECO:0000256" key="4">
    <source>
        <dbReference type="ARBA" id="ARBA00022833"/>
    </source>
</evidence>
<evidence type="ECO:0000313" key="7">
    <source>
        <dbReference type="Proteomes" id="UP000789759"/>
    </source>
</evidence>
<keyword evidence="7" id="KW-1185">Reference proteome</keyword>
<name>A0A9N9KHW5_9GLOM</name>
<evidence type="ECO:0000256" key="1">
    <source>
        <dbReference type="ARBA" id="ARBA00004123"/>
    </source>
</evidence>
<comment type="caution">
    <text evidence="6">The sequence shown here is derived from an EMBL/GenBank/DDBJ whole genome shotgun (WGS) entry which is preliminary data.</text>
</comment>
<dbReference type="SUPFAM" id="SSF140996">
    <property type="entry name" value="Hermes dimerisation domain"/>
    <property type="match status" value="1"/>
</dbReference>
<dbReference type="EMBL" id="CAJVQA010064511">
    <property type="protein sequence ID" value="CAG8830665.1"/>
    <property type="molecule type" value="Genomic_DNA"/>
</dbReference>
<keyword evidence="3" id="KW-0863">Zinc-finger</keyword>
<keyword evidence="2" id="KW-0479">Metal-binding</keyword>
<organism evidence="6 7">
    <name type="scientific">Cetraspora pellucida</name>
    <dbReference type="NCBI Taxonomy" id="1433469"/>
    <lineage>
        <taxon>Eukaryota</taxon>
        <taxon>Fungi</taxon>
        <taxon>Fungi incertae sedis</taxon>
        <taxon>Mucoromycota</taxon>
        <taxon>Glomeromycotina</taxon>
        <taxon>Glomeromycetes</taxon>
        <taxon>Diversisporales</taxon>
        <taxon>Gigasporaceae</taxon>
        <taxon>Cetraspora</taxon>
    </lineage>
</organism>
<feature type="non-terminal residue" evidence="6">
    <location>
        <position position="1"/>
    </location>
</feature>
<dbReference type="GO" id="GO:0005634">
    <property type="term" value="C:nucleus"/>
    <property type="evidence" value="ECO:0007669"/>
    <property type="project" value="UniProtKB-SubCell"/>
</dbReference>
<dbReference type="PANTHER" id="PTHR46481:SF10">
    <property type="entry name" value="ZINC FINGER BED DOMAIN-CONTAINING PROTEIN 39"/>
    <property type="match status" value="1"/>
</dbReference>
<gene>
    <name evidence="6" type="ORF">CPELLU_LOCUS20634</name>
</gene>
<dbReference type="GO" id="GO:0008270">
    <property type="term" value="F:zinc ion binding"/>
    <property type="evidence" value="ECO:0007669"/>
    <property type="project" value="UniProtKB-KW"/>
</dbReference>
<dbReference type="InterPro" id="IPR012337">
    <property type="entry name" value="RNaseH-like_sf"/>
</dbReference>
<dbReference type="InterPro" id="IPR052035">
    <property type="entry name" value="ZnF_BED_domain_contain"/>
</dbReference>
<keyword evidence="4" id="KW-0862">Zinc</keyword>
<dbReference type="AlphaFoldDB" id="A0A9N9KHW5"/>
<dbReference type="SUPFAM" id="SSF53098">
    <property type="entry name" value="Ribonuclease H-like"/>
    <property type="match status" value="1"/>
</dbReference>
<evidence type="ECO:0000313" key="6">
    <source>
        <dbReference type="EMBL" id="CAG8830665.1"/>
    </source>
</evidence>
<keyword evidence="5" id="KW-0539">Nucleus</keyword>
<sequence length="231" mass="26659">LTASPNDTISSVSTQSEIGKEIVSNTYHTKDHWMAVSMHNDQKLWKCDYCQLKTYSINISRIHLKEHTLSCSFSSICKTHGDVFKQITKEEMDKSIVDLVVRTGISFSIFDNPLFYKMTRNLHYVINSYKVPHSTTISRHLTSDMFNKRFEFIRNILAKTFGQISLTCDGWHSTVHKCQTAEKILLVIKDTLEKYSIENKIFALIIDNTTTNKAVTRLFQNKLPNKELISI</sequence>
<dbReference type="PANTHER" id="PTHR46481">
    <property type="entry name" value="ZINC FINGER BED DOMAIN-CONTAINING PROTEIN 4"/>
    <property type="match status" value="1"/>
</dbReference>
<dbReference type="OrthoDB" id="2444217at2759"/>
<dbReference type="Proteomes" id="UP000789759">
    <property type="component" value="Unassembled WGS sequence"/>
</dbReference>